<feature type="domain" description="Metalloprotease TldD/E C-terminal" evidence="4">
    <location>
        <begin position="267"/>
        <end position="484"/>
    </location>
</feature>
<evidence type="ECO:0000259" key="4">
    <source>
        <dbReference type="Pfam" id="PF19289"/>
    </source>
</evidence>
<dbReference type="PANTHER" id="PTHR43666:SF1">
    <property type="entry name" value="CONSERVED PROTEIN"/>
    <property type="match status" value="1"/>
</dbReference>
<dbReference type="SUPFAM" id="SSF111283">
    <property type="entry name" value="Putative modulator of DNA gyrase, PmbA/TldD"/>
    <property type="match status" value="1"/>
</dbReference>
<gene>
    <name evidence="6" type="ORF">E6K75_07435</name>
</gene>
<proteinExistence type="inferred from homology"/>
<evidence type="ECO:0000313" key="7">
    <source>
        <dbReference type="Proteomes" id="UP000320913"/>
    </source>
</evidence>
<organism evidence="6 7">
    <name type="scientific">Eiseniibacteriota bacterium</name>
    <dbReference type="NCBI Taxonomy" id="2212470"/>
    <lineage>
        <taxon>Bacteria</taxon>
        <taxon>Candidatus Eiseniibacteriota</taxon>
    </lineage>
</organism>
<dbReference type="GO" id="GO:0006508">
    <property type="term" value="P:proteolysis"/>
    <property type="evidence" value="ECO:0007669"/>
    <property type="project" value="InterPro"/>
</dbReference>
<dbReference type="PANTHER" id="PTHR43666">
    <property type="entry name" value="TLDD PROTEIN"/>
    <property type="match status" value="1"/>
</dbReference>
<reference evidence="6 7" key="1">
    <citation type="journal article" date="2019" name="Nat. Microbiol.">
        <title>Mediterranean grassland soil C-N compound turnover is dependent on rainfall and depth, and is mediated by genomically divergent microorganisms.</title>
        <authorList>
            <person name="Diamond S."/>
            <person name="Andeer P.F."/>
            <person name="Li Z."/>
            <person name="Crits-Christoph A."/>
            <person name="Burstein D."/>
            <person name="Anantharaman K."/>
            <person name="Lane K.R."/>
            <person name="Thomas B.C."/>
            <person name="Pan C."/>
            <person name="Northen T.R."/>
            <person name="Banfield J.F."/>
        </authorList>
    </citation>
    <scope>NUCLEOTIDE SEQUENCE [LARGE SCALE GENOMIC DNA]</scope>
    <source>
        <strain evidence="6">WS_5</strain>
    </source>
</reference>
<dbReference type="InterPro" id="IPR045570">
    <property type="entry name" value="Metalloprtase-TldD/E_cen_dom"/>
</dbReference>
<accession>A0A538T0C9</accession>
<dbReference type="Pfam" id="PF19289">
    <property type="entry name" value="PmbA_TldD_3rd"/>
    <property type="match status" value="1"/>
</dbReference>
<dbReference type="InterPro" id="IPR045569">
    <property type="entry name" value="Metalloprtase-TldD/E_C"/>
</dbReference>
<dbReference type="AlphaFoldDB" id="A0A538T0C9"/>
<comment type="caution">
    <text evidence="6">The sequence shown here is derived from an EMBL/GenBank/DDBJ whole genome shotgun (WGS) entry which is preliminary data.</text>
</comment>
<evidence type="ECO:0000256" key="1">
    <source>
        <dbReference type="ARBA" id="ARBA00005836"/>
    </source>
</evidence>
<feature type="domain" description="Metalloprotease TldD/E central" evidence="5">
    <location>
        <begin position="159"/>
        <end position="259"/>
    </location>
</feature>
<evidence type="ECO:0000259" key="5">
    <source>
        <dbReference type="Pfam" id="PF19290"/>
    </source>
</evidence>
<dbReference type="InterPro" id="IPR036059">
    <property type="entry name" value="TldD/PmbA_sf"/>
</dbReference>
<sequence length="489" mass="52566">MEAVGCRELRQGAAGPGRRDHARSRPRALPEGAGGRGVRGLMLREEAKAKLDQAISLARGAEVEVMLGGGSDALTRFANNEITQNVEERRYLLSVRIVEGKRTGRATGNDLSPKGMAQLIERAKEATRHQPEIPELLPLPGPQTYRTVDALDPETERLSADARAREVGKAVTRCREAGLEGAGIYEVRAGTIGDYGEIGPLAIANSRGLFAYHEGTSAEFLVSALDGTASGWAGYESHSARGVDGGALSSRAVEKALRSREPKPWDPGRYTVVLEPAAVADLLQDMSWISFGALLVQEGRSFLSGKIGRKVMGENITIRDDPFHPLHRGSPFDAEGMPTLPTTIIERGVAKSAVYDRQTAAKEGRESTGHGLPVPNTYGPIARHLVLEGGSGGVEDLVRRVDRGLLVTRVWYTNVVDPKTVTLTGMTRDGLFAIEKGKVTHGVRNFRFNQSVVQMLNEVEATSAQESSGGVVCPGLLVHGFQMSSATEF</sequence>
<evidence type="ECO:0000259" key="3">
    <source>
        <dbReference type="Pfam" id="PF01523"/>
    </source>
</evidence>
<evidence type="ECO:0000313" key="6">
    <source>
        <dbReference type="EMBL" id="TMQ57097.1"/>
    </source>
</evidence>
<evidence type="ECO:0000256" key="2">
    <source>
        <dbReference type="SAM" id="MobiDB-lite"/>
    </source>
</evidence>
<dbReference type="Proteomes" id="UP000320913">
    <property type="component" value="Unassembled WGS sequence"/>
</dbReference>
<dbReference type="Gene3D" id="3.30.2290.10">
    <property type="entry name" value="PmbA/TldD superfamily"/>
    <property type="match status" value="1"/>
</dbReference>
<dbReference type="Pfam" id="PF19290">
    <property type="entry name" value="PmbA_TldD_2nd"/>
    <property type="match status" value="1"/>
</dbReference>
<feature type="domain" description="Metalloprotease TldD/E N-terminal" evidence="3">
    <location>
        <begin position="63"/>
        <end position="126"/>
    </location>
</feature>
<dbReference type="InterPro" id="IPR002510">
    <property type="entry name" value="Metalloprtase-TldD/E_N"/>
</dbReference>
<name>A0A538T0C9_UNCEI</name>
<dbReference type="GO" id="GO:0008237">
    <property type="term" value="F:metallopeptidase activity"/>
    <property type="evidence" value="ECO:0007669"/>
    <property type="project" value="InterPro"/>
</dbReference>
<dbReference type="Pfam" id="PF01523">
    <property type="entry name" value="PmbA_TldD_1st"/>
    <property type="match status" value="1"/>
</dbReference>
<feature type="compositionally biased region" description="Basic and acidic residues" evidence="2">
    <location>
        <begin position="1"/>
        <end position="10"/>
    </location>
</feature>
<dbReference type="EMBL" id="VBOV01000179">
    <property type="protein sequence ID" value="TMQ57097.1"/>
    <property type="molecule type" value="Genomic_DNA"/>
</dbReference>
<dbReference type="InterPro" id="IPR035068">
    <property type="entry name" value="TldD/PmbA_N"/>
</dbReference>
<protein>
    <submittedName>
        <fullName evidence="6">TldD/PmbA family protein</fullName>
    </submittedName>
</protein>
<comment type="similarity">
    <text evidence="1">Belongs to the peptidase U62 family.</text>
</comment>
<feature type="region of interest" description="Disordered" evidence="2">
    <location>
        <begin position="1"/>
        <end position="37"/>
    </location>
</feature>